<evidence type="ECO:0000313" key="10">
    <source>
        <dbReference type="Proteomes" id="UP000243459"/>
    </source>
</evidence>
<dbReference type="GO" id="GO:0046983">
    <property type="term" value="F:protein dimerization activity"/>
    <property type="evidence" value="ECO:0007669"/>
    <property type="project" value="InterPro"/>
</dbReference>
<dbReference type="InterPro" id="IPR057075">
    <property type="entry name" value="bHLH_IRO3"/>
</dbReference>
<keyword evidence="4" id="KW-0804">Transcription</keyword>
<dbReference type="Gramene" id="ONK57104">
    <property type="protein sequence ID" value="ONK57104"/>
    <property type="gene ID" value="A4U43_C10F16660"/>
</dbReference>
<dbReference type="GO" id="GO:0006879">
    <property type="term" value="P:intracellular iron ion homeostasis"/>
    <property type="evidence" value="ECO:0007669"/>
    <property type="project" value="EnsemblPlants"/>
</dbReference>
<dbReference type="OMA" id="QHRVRTM"/>
<dbReference type="PROSITE" id="PS50888">
    <property type="entry name" value="BHLH"/>
    <property type="match status" value="1"/>
</dbReference>
<dbReference type="EMBL" id="CM007390">
    <property type="protein sequence ID" value="ONK57104.1"/>
    <property type="molecule type" value="Genomic_DNA"/>
</dbReference>
<evidence type="ECO:0000256" key="7">
    <source>
        <dbReference type="SAM" id="MobiDB-lite"/>
    </source>
</evidence>
<keyword evidence="2" id="KW-0805">Transcription regulation</keyword>
<evidence type="ECO:0000256" key="4">
    <source>
        <dbReference type="ARBA" id="ARBA00023163"/>
    </source>
</evidence>
<gene>
    <name evidence="9" type="ORF">A4U43_C10F16660</name>
</gene>
<reference evidence="10" key="1">
    <citation type="journal article" date="2017" name="Nat. Commun.">
        <title>The asparagus genome sheds light on the origin and evolution of a young Y chromosome.</title>
        <authorList>
            <person name="Harkess A."/>
            <person name="Zhou J."/>
            <person name="Xu C."/>
            <person name="Bowers J.E."/>
            <person name="Van der Hulst R."/>
            <person name="Ayyampalayam S."/>
            <person name="Mercati F."/>
            <person name="Riccardi P."/>
            <person name="McKain M.R."/>
            <person name="Kakrana A."/>
            <person name="Tang H."/>
            <person name="Ray J."/>
            <person name="Groenendijk J."/>
            <person name="Arikit S."/>
            <person name="Mathioni S.M."/>
            <person name="Nakano M."/>
            <person name="Shan H."/>
            <person name="Telgmann-Rauber A."/>
            <person name="Kanno A."/>
            <person name="Yue Z."/>
            <person name="Chen H."/>
            <person name="Li W."/>
            <person name="Chen Y."/>
            <person name="Xu X."/>
            <person name="Zhang Y."/>
            <person name="Luo S."/>
            <person name="Chen H."/>
            <person name="Gao J."/>
            <person name="Mao Z."/>
            <person name="Pires J.C."/>
            <person name="Luo M."/>
            <person name="Kudrna D."/>
            <person name="Wing R.A."/>
            <person name="Meyers B.C."/>
            <person name="Yi K."/>
            <person name="Kong H."/>
            <person name="Lavrijsen P."/>
            <person name="Sunseri F."/>
            <person name="Falavigna A."/>
            <person name="Ye Y."/>
            <person name="Leebens-Mack J.H."/>
            <person name="Chen G."/>
        </authorList>
    </citation>
    <scope>NUCLEOTIDE SEQUENCE [LARGE SCALE GENOMIC DNA]</scope>
    <source>
        <strain evidence="10">cv. DH0086</strain>
    </source>
</reference>
<dbReference type="OrthoDB" id="515493at2759"/>
<feature type="region of interest" description="Disordered" evidence="7">
    <location>
        <begin position="1"/>
        <end position="46"/>
    </location>
</feature>
<dbReference type="Pfam" id="PF23177">
    <property type="entry name" value="bHLH_IRO3"/>
    <property type="match status" value="1"/>
</dbReference>
<feature type="region of interest" description="Disordered" evidence="7">
    <location>
        <begin position="183"/>
        <end position="310"/>
    </location>
</feature>
<evidence type="ECO:0000313" key="9">
    <source>
        <dbReference type="EMBL" id="ONK57104.1"/>
    </source>
</evidence>
<keyword evidence="10" id="KW-1185">Reference proteome</keyword>
<dbReference type="GO" id="GO:0003700">
    <property type="term" value="F:DNA-binding transcription factor activity"/>
    <property type="evidence" value="ECO:0007669"/>
    <property type="project" value="InterPro"/>
</dbReference>
<dbReference type="GO" id="GO:0000976">
    <property type="term" value="F:transcription cis-regulatory region binding"/>
    <property type="evidence" value="ECO:0007669"/>
    <property type="project" value="EnsemblPlants"/>
</dbReference>
<dbReference type="PANTHER" id="PTHR47001:SF1">
    <property type="entry name" value="TRANSCRIPTION FACTOR BHLH11"/>
    <property type="match status" value="1"/>
</dbReference>
<evidence type="ECO:0000259" key="8">
    <source>
        <dbReference type="PROSITE" id="PS50888"/>
    </source>
</evidence>
<dbReference type="AlphaFoldDB" id="A0A5P1E3B2"/>
<keyword evidence="6" id="KW-0175">Coiled coil</keyword>
<feature type="coiled-coil region" evidence="6">
    <location>
        <begin position="71"/>
        <end position="126"/>
    </location>
</feature>
<accession>A0A5P1E3B2</accession>
<feature type="compositionally biased region" description="Basic and acidic residues" evidence="7">
    <location>
        <begin position="215"/>
        <end position="233"/>
    </location>
</feature>
<evidence type="ECO:0000256" key="1">
    <source>
        <dbReference type="ARBA" id="ARBA00005510"/>
    </source>
</evidence>
<dbReference type="Proteomes" id="UP000243459">
    <property type="component" value="Chromosome 10"/>
</dbReference>
<sequence>MDQWKPSEGFFDASGSSSQRVGNSAKDPSSARKIQKADREKLRRDRLNEQFLELGKALDPDRPKNDKATILSDTIQMLKDLTTQVNKLKTEYSSLSEESRELTQEKNELREEKATLKSEIDNLNSQYQQRLRCVYPWAPVDPSVVMGPPPYPYPVPVPIPSAPIPVHPMQPYPFFRNQTPGAYVPYTSSTDHSSSQNLPHSQPNSRSQTSSQQDSRSKPLDLQHRNGSEKSDDFSDVVTELELKTPGSAGMSSHSKAAKDQDLSSEGCKGKQRPPRRNSSGNTERSSSSRSSSSSSGLPGSSGDGSVADN</sequence>
<protein>
    <recommendedName>
        <fullName evidence="8">BHLH domain-containing protein</fullName>
    </recommendedName>
</protein>
<evidence type="ECO:0000256" key="5">
    <source>
        <dbReference type="ARBA" id="ARBA00023242"/>
    </source>
</evidence>
<organism evidence="9 10">
    <name type="scientific">Asparagus officinalis</name>
    <name type="common">Garden asparagus</name>
    <dbReference type="NCBI Taxonomy" id="4686"/>
    <lineage>
        <taxon>Eukaryota</taxon>
        <taxon>Viridiplantae</taxon>
        <taxon>Streptophyta</taxon>
        <taxon>Embryophyta</taxon>
        <taxon>Tracheophyta</taxon>
        <taxon>Spermatophyta</taxon>
        <taxon>Magnoliopsida</taxon>
        <taxon>Liliopsida</taxon>
        <taxon>Asparagales</taxon>
        <taxon>Asparagaceae</taxon>
        <taxon>Asparagoideae</taxon>
        <taxon>Asparagus</taxon>
    </lineage>
</organism>
<feature type="compositionally biased region" description="Basic and acidic residues" evidence="7">
    <location>
        <begin position="35"/>
        <end position="46"/>
    </location>
</feature>
<evidence type="ECO:0000256" key="3">
    <source>
        <dbReference type="ARBA" id="ARBA00023125"/>
    </source>
</evidence>
<name>A0A5P1E3B2_ASPOF</name>
<evidence type="ECO:0000256" key="6">
    <source>
        <dbReference type="SAM" id="Coils"/>
    </source>
</evidence>
<dbReference type="PANTHER" id="PTHR47001">
    <property type="entry name" value="TRANSCRIPTION FACTOR BHLH121"/>
    <property type="match status" value="1"/>
</dbReference>
<feature type="domain" description="BHLH" evidence="8">
    <location>
        <begin position="31"/>
        <end position="81"/>
    </location>
</feature>
<dbReference type="InterPro" id="IPR011598">
    <property type="entry name" value="bHLH_dom"/>
</dbReference>
<keyword evidence="3" id="KW-0238">DNA-binding</keyword>
<dbReference type="CDD" id="cd11446">
    <property type="entry name" value="bHLH_AtILR3_like"/>
    <property type="match status" value="1"/>
</dbReference>
<feature type="compositionally biased region" description="Low complexity" evidence="7">
    <location>
        <begin position="277"/>
        <end position="310"/>
    </location>
</feature>
<feature type="compositionally biased region" description="Low complexity" evidence="7">
    <location>
        <begin position="205"/>
        <end position="214"/>
    </location>
</feature>
<proteinExistence type="inferred from homology"/>
<keyword evidence="5" id="KW-0539">Nucleus</keyword>
<dbReference type="Gene3D" id="4.10.280.10">
    <property type="entry name" value="Helix-loop-helix DNA-binding domain"/>
    <property type="match status" value="1"/>
</dbReference>
<evidence type="ECO:0000256" key="2">
    <source>
        <dbReference type="ARBA" id="ARBA00023015"/>
    </source>
</evidence>
<feature type="compositionally biased region" description="Polar residues" evidence="7">
    <location>
        <begin position="183"/>
        <end position="204"/>
    </location>
</feature>
<dbReference type="SMART" id="SM00353">
    <property type="entry name" value="HLH"/>
    <property type="match status" value="1"/>
</dbReference>
<comment type="similarity">
    <text evidence="1">Belongs to the bHLH protein family.</text>
</comment>
<dbReference type="InterPro" id="IPR036638">
    <property type="entry name" value="HLH_DNA-bd_sf"/>
</dbReference>
<dbReference type="InterPro" id="IPR044579">
    <property type="entry name" value="bHLH11/121"/>
</dbReference>
<dbReference type="SUPFAM" id="SSF47459">
    <property type="entry name" value="HLH, helix-loop-helix DNA-binding domain"/>
    <property type="match status" value="1"/>
</dbReference>